<gene>
    <name evidence="5" type="ORF">SAMN05216174_11733</name>
</gene>
<dbReference type="STRING" id="1271860.SAMN05216174_11733"/>
<dbReference type="GO" id="GO:0016757">
    <property type="term" value="F:glycosyltransferase activity"/>
    <property type="evidence" value="ECO:0007669"/>
    <property type="project" value="UniProtKB-KW"/>
</dbReference>
<evidence type="ECO:0000313" key="5">
    <source>
        <dbReference type="EMBL" id="SDD75863.1"/>
    </source>
</evidence>
<name>A0A1G6XDL1_9PSEU</name>
<proteinExistence type="predicted"/>
<dbReference type="PANTHER" id="PTHR12526">
    <property type="entry name" value="GLYCOSYLTRANSFERASE"/>
    <property type="match status" value="1"/>
</dbReference>
<dbReference type="AlphaFoldDB" id="A0A1G6XDL1"/>
<organism evidence="5 6">
    <name type="scientific">Actinokineospora iranica</name>
    <dbReference type="NCBI Taxonomy" id="1271860"/>
    <lineage>
        <taxon>Bacteria</taxon>
        <taxon>Bacillati</taxon>
        <taxon>Actinomycetota</taxon>
        <taxon>Actinomycetes</taxon>
        <taxon>Pseudonocardiales</taxon>
        <taxon>Pseudonocardiaceae</taxon>
        <taxon>Actinokineospora</taxon>
    </lineage>
</organism>
<feature type="domain" description="Glycosyl transferase family 1" evidence="3">
    <location>
        <begin position="173"/>
        <end position="329"/>
    </location>
</feature>
<dbReference type="PANTHER" id="PTHR12526:SF630">
    <property type="entry name" value="GLYCOSYLTRANSFERASE"/>
    <property type="match status" value="1"/>
</dbReference>
<dbReference type="Gene3D" id="3.40.50.2000">
    <property type="entry name" value="Glycogen Phosphorylase B"/>
    <property type="match status" value="2"/>
</dbReference>
<dbReference type="Pfam" id="PF00534">
    <property type="entry name" value="Glycos_transf_1"/>
    <property type="match status" value="1"/>
</dbReference>
<keyword evidence="6" id="KW-1185">Reference proteome</keyword>
<dbReference type="InterPro" id="IPR028098">
    <property type="entry name" value="Glyco_trans_4-like_N"/>
</dbReference>
<dbReference type="Pfam" id="PF13439">
    <property type="entry name" value="Glyco_transf_4"/>
    <property type="match status" value="1"/>
</dbReference>
<evidence type="ECO:0000256" key="1">
    <source>
        <dbReference type="ARBA" id="ARBA00022676"/>
    </source>
</evidence>
<evidence type="ECO:0000256" key="2">
    <source>
        <dbReference type="ARBA" id="ARBA00022679"/>
    </source>
</evidence>
<feature type="domain" description="Glycosyltransferase subfamily 4-like N-terminal" evidence="4">
    <location>
        <begin position="13"/>
        <end position="163"/>
    </location>
</feature>
<evidence type="ECO:0000313" key="6">
    <source>
        <dbReference type="Proteomes" id="UP000199501"/>
    </source>
</evidence>
<evidence type="ECO:0000259" key="4">
    <source>
        <dbReference type="Pfam" id="PF13439"/>
    </source>
</evidence>
<keyword evidence="2 5" id="KW-0808">Transferase</keyword>
<dbReference type="CDD" id="cd03811">
    <property type="entry name" value="GT4_GT28_WabH-like"/>
    <property type="match status" value="1"/>
</dbReference>
<reference evidence="6" key="1">
    <citation type="submission" date="2016-10" db="EMBL/GenBank/DDBJ databases">
        <authorList>
            <person name="Varghese N."/>
            <person name="Submissions S."/>
        </authorList>
    </citation>
    <scope>NUCLEOTIDE SEQUENCE [LARGE SCALE GENOMIC DNA]</scope>
    <source>
        <strain evidence="6">IBRC-M 10403</strain>
    </source>
</reference>
<dbReference type="OrthoDB" id="3646807at2"/>
<sequence length="361" mass="37599">MRVLQVISEMGTGGAEALVVEMVRRGADFGWESAVASGGGHRAEQVRAAGVPTFDVPVAARTAVGVLRATAATRRALRRFEPDVVVAHNVSATAVSRLAMAVAGRRPLVTVFHGVAESDYPGTARVLTHAADRVVAVAAVTASRLRAAGLSKPDITVIRNGVTPAPAESDQASTRAALGVAPEVPVALCLARLEPQKRHDVLLDAWARLDGDAVLLVAGDGSLREPLEQRCAVLGLGERVRFLGDRGDVPALLAAADITVLTSDWEGMPVAVLESLAAERPVVATDVDGVREVLERGGGTLVPRRDPAAVAAAVRALLFDADARRAAAAAGLAVVRADHDPHTLMKSYDELLRAAVAGRSR</sequence>
<evidence type="ECO:0000259" key="3">
    <source>
        <dbReference type="Pfam" id="PF00534"/>
    </source>
</evidence>
<accession>A0A1G6XDL1</accession>
<dbReference type="InterPro" id="IPR001296">
    <property type="entry name" value="Glyco_trans_1"/>
</dbReference>
<dbReference type="EMBL" id="FMZZ01000017">
    <property type="protein sequence ID" value="SDD75863.1"/>
    <property type="molecule type" value="Genomic_DNA"/>
</dbReference>
<keyword evidence="1" id="KW-0328">Glycosyltransferase</keyword>
<dbReference type="RefSeq" id="WP_091456139.1">
    <property type="nucleotide sequence ID" value="NZ_FMZZ01000017.1"/>
</dbReference>
<dbReference type="SUPFAM" id="SSF53756">
    <property type="entry name" value="UDP-Glycosyltransferase/glycogen phosphorylase"/>
    <property type="match status" value="1"/>
</dbReference>
<protein>
    <submittedName>
        <fullName evidence="5">Glycosyltransferase involved in cell wall bisynthesis</fullName>
    </submittedName>
</protein>
<dbReference type="Proteomes" id="UP000199501">
    <property type="component" value="Unassembled WGS sequence"/>
</dbReference>